<feature type="transmembrane region" description="Helical" evidence="7">
    <location>
        <begin position="246"/>
        <end position="267"/>
    </location>
</feature>
<keyword evidence="3" id="KW-1003">Cell membrane</keyword>
<dbReference type="PANTHER" id="PTHR30193:SF37">
    <property type="entry name" value="INNER MEMBRANE ABC TRANSPORTER PERMEASE PROTEIN YCJO"/>
    <property type="match status" value="1"/>
</dbReference>
<feature type="transmembrane region" description="Helical" evidence="7">
    <location>
        <begin position="179"/>
        <end position="199"/>
    </location>
</feature>
<dbReference type="PROSITE" id="PS50928">
    <property type="entry name" value="ABC_TM1"/>
    <property type="match status" value="1"/>
</dbReference>
<evidence type="ECO:0000256" key="6">
    <source>
        <dbReference type="ARBA" id="ARBA00023136"/>
    </source>
</evidence>
<dbReference type="AlphaFoldDB" id="A0A1H1QXD3"/>
<evidence type="ECO:0000256" key="8">
    <source>
        <dbReference type="SAM" id="MobiDB-lite"/>
    </source>
</evidence>
<comment type="subcellular location">
    <subcellularLocation>
        <location evidence="1 7">Cell membrane</location>
        <topology evidence="1 7">Multi-pass membrane protein</topology>
    </subcellularLocation>
</comment>
<sequence>MTSEVTAVATARRPESTGGSAPSGAAHRRRRRNPTPYALLTPTLVLLALLFAVPAVYNVWLALHEVTPYDALGDGDFVAGKNFASVLTSPQLWLSARNTVLWLTLATVLLRLIFGLGLAVLLQQAVLRRIRILGVARTIILLPWMIPPTVAVAAWQWLLDGRTGLVNKVLLQLGVIDQGIAFFGELSTVWPSIAAVMVWRELPFVVISLMAGLQAIPSDQYEAAALDGATAWRAFWYVTLPNLRPVIAVVGLMITIGAFNNFIYVWLTTGGGPGTFTQVLATQLYSTAFVDNQLGKGAAIGLVMSAVMLIFAVIYLTATTRRNDE</sequence>
<feature type="transmembrane region" description="Helical" evidence="7">
    <location>
        <begin position="134"/>
        <end position="159"/>
    </location>
</feature>
<feature type="transmembrane region" description="Helical" evidence="7">
    <location>
        <begin position="37"/>
        <end position="60"/>
    </location>
</feature>
<evidence type="ECO:0000256" key="4">
    <source>
        <dbReference type="ARBA" id="ARBA00022692"/>
    </source>
</evidence>
<feature type="transmembrane region" description="Helical" evidence="7">
    <location>
        <begin position="100"/>
        <end position="122"/>
    </location>
</feature>
<evidence type="ECO:0000313" key="10">
    <source>
        <dbReference type="EMBL" id="SDS28050.1"/>
    </source>
</evidence>
<evidence type="ECO:0000259" key="9">
    <source>
        <dbReference type="PROSITE" id="PS50928"/>
    </source>
</evidence>
<dbReference type="InterPro" id="IPR035906">
    <property type="entry name" value="MetI-like_sf"/>
</dbReference>
<dbReference type="STRING" id="630515.SAMN04489812_1425"/>
<feature type="domain" description="ABC transmembrane type-1" evidence="9">
    <location>
        <begin position="97"/>
        <end position="315"/>
    </location>
</feature>
<dbReference type="Gene3D" id="1.10.3720.10">
    <property type="entry name" value="MetI-like"/>
    <property type="match status" value="1"/>
</dbReference>
<dbReference type="PANTHER" id="PTHR30193">
    <property type="entry name" value="ABC TRANSPORTER PERMEASE PROTEIN"/>
    <property type="match status" value="1"/>
</dbReference>
<feature type="region of interest" description="Disordered" evidence="8">
    <location>
        <begin position="1"/>
        <end position="32"/>
    </location>
</feature>
<dbReference type="InterPro" id="IPR051393">
    <property type="entry name" value="ABC_transporter_permease"/>
</dbReference>
<evidence type="ECO:0000256" key="2">
    <source>
        <dbReference type="ARBA" id="ARBA00022448"/>
    </source>
</evidence>
<name>A0A1H1QXD3_9ACTN</name>
<evidence type="ECO:0000256" key="7">
    <source>
        <dbReference type="RuleBase" id="RU363032"/>
    </source>
</evidence>
<keyword evidence="2 7" id="KW-0813">Transport</keyword>
<dbReference type="GO" id="GO:0055085">
    <property type="term" value="P:transmembrane transport"/>
    <property type="evidence" value="ECO:0007669"/>
    <property type="project" value="InterPro"/>
</dbReference>
<accession>A0A1H1QXD3</accession>
<proteinExistence type="inferred from homology"/>
<dbReference type="Proteomes" id="UP000199103">
    <property type="component" value="Chromosome I"/>
</dbReference>
<keyword evidence="5 7" id="KW-1133">Transmembrane helix</keyword>
<comment type="similarity">
    <text evidence="7">Belongs to the binding-protein-dependent transport system permease family.</text>
</comment>
<gene>
    <name evidence="10" type="ORF">SAMN04489812_1425</name>
</gene>
<keyword evidence="6 7" id="KW-0472">Membrane</keyword>
<feature type="transmembrane region" description="Helical" evidence="7">
    <location>
        <begin position="298"/>
        <end position="318"/>
    </location>
</feature>
<dbReference type="EMBL" id="LT629772">
    <property type="protein sequence ID" value="SDS28050.1"/>
    <property type="molecule type" value="Genomic_DNA"/>
</dbReference>
<protein>
    <submittedName>
        <fullName evidence="10">Carbohydrate ABC transporter membrane protein 1, CUT1 family</fullName>
    </submittedName>
</protein>
<evidence type="ECO:0000256" key="3">
    <source>
        <dbReference type="ARBA" id="ARBA00022475"/>
    </source>
</evidence>
<dbReference type="CDD" id="cd06261">
    <property type="entry name" value="TM_PBP2"/>
    <property type="match status" value="1"/>
</dbReference>
<reference evidence="10 11" key="1">
    <citation type="submission" date="2016-10" db="EMBL/GenBank/DDBJ databases">
        <authorList>
            <person name="de Groot N.N."/>
        </authorList>
    </citation>
    <scope>NUCLEOTIDE SEQUENCE [LARGE SCALE GENOMIC DNA]</scope>
    <source>
        <strain evidence="10 11">DSM 21800</strain>
    </source>
</reference>
<dbReference type="Pfam" id="PF00528">
    <property type="entry name" value="BPD_transp_1"/>
    <property type="match status" value="1"/>
</dbReference>
<keyword evidence="4 7" id="KW-0812">Transmembrane</keyword>
<organism evidence="10 11">
    <name type="scientific">Microlunatus soli</name>
    <dbReference type="NCBI Taxonomy" id="630515"/>
    <lineage>
        <taxon>Bacteria</taxon>
        <taxon>Bacillati</taxon>
        <taxon>Actinomycetota</taxon>
        <taxon>Actinomycetes</taxon>
        <taxon>Propionibacteriales</taxon>
        <taxon>Propionibacteriaceae</taxon>
        <taxon>Microlunatus</taxon>
    </lineage>
</organism>
<evidence type="ECO:0000256" key="5">
    <source>
        <dbReference type="ARBA" id="ARBA00022989"/>
    </source>
</evidence>
<evidence type="ECO:0000313" key="11">
    <source>
        <dbReference type="Proteomes" id="UP000199103"/>
    </source>
</evidence>
<dbReference type="GO" id="GO:0005886">
    <property type="term" value="C:plasma membrane"/>
    <property type="evidence" value="ECO:0007669"/>
    <property type="project" value="UniProtKB-SubCell"/>
</dbReference>
<keyword evidence="11" id="KW-1185">Reference proteome</keyword>
<dbReference type="InterPro" id="IPR000515">
    <property type="entry name" value="MetI-like"/>
</dbReference>
<dbReference type="SUPFAM" id="SSF161098">
    <property type="entry name" value="MetI-like"/>
    <property type="match status" value="1"/>
</dbReference>
<evidence type="ECO:0000256" key="1">
    <source>
        <dbReference type="ARBA" id="ARBA00004651"/>
    </source>
</evidence>